<dbReference type="GO" id="GO:0008113">
    <property type="term" value="F:peptide-methionine (S)-S-oxide reductase activity"/>
    <property type="evidence" value="ECO:0007669"/>
    <property type="project" value="UniProtKB-EC"/>
</dbReference>
<dbReference type="HAMAP" id="MF_01401">
    <property type="entry name" value="MsrA"/>
    <property type="match status" value="1"/>
</dbReference>
<organism evidence="7 8">
    <name type="scientific">Popillia japonica</name>
    <name type="common">Japanese beetle</name>
    <dbReference type="NCBI Taxonomy" id="7064"/>
    <lineage>
        <taxon>Eukaryota</taxon>
        <taxon>Metazoa</taxon>
        <taxon>Ecdysozoa</taxon>
        <taxon>Arthropoda</taxon>
        <taxon>Hexapoda</taxon>
        <taxon>Insecta</taxon>
        <taxon>Pterygota</taxon>
        <taxon>Neoptera</taxon>
        <taxon>Endopterygota</taxon>
        <taxon>Coleoptera</taxon>
        <taxon>Polyphaga</taxon>
        <taxon>Scarabaeiformia</taxon>
        <taxon>Scarabaeidae</taxon>
        <taxon>Rutelinae</taxon>
        <taxon>Popillia</taxon>
    </lineage>
</organism>
<dbReference type="Proteomes" id="UP001458880">
    <property type="component" value="Unassembled WGS sequence"/>
</dbReference>
<name>A0AAW1JYK7_POPJA</name>
<dbReference type="PANTHER" id="PTHR43774">
    <property type="entry name" value="PEPTIDE METHIONINE SULFOXIDE REDUCTASE"/>
    <property type="match status" value="1"/>
</dbReference>
<dbReference type="InterPro" id="IPR002569">
    <property type="entry name" value="Met_Sox_Rdtase_MsrA_dom"/>
</dbReference>
<keyword evidence="5" id="KW-1133">Transmembrane helix</keyword>
<evidence type="ECO:0000256" key="1">
    <source>
        <dbReference type="ARBA" id="ARBA00005591"/>
    </source>
</evidence>
<keyword evidence="5" id="KW-0812">Transmembrane</keyword>
<feature type="domain" description="Peptide methionine sulphoxide reductase MsrA" evidence="6">
    <location>
        <begin position="40"/>
        <end position="177"/>
    </location>
</feature>
<comment type="similarity">
    <text evidence="1">Belongs to the MsrA Met sulfoxide reductase family.</text>
</comment>
<keyword evidence="3" id="KW-0560">Oxidoreductase</keyword>
<evidence type="ECO:0000313" key="8">
    <source>
        <dbReference type="Proteomes" id="UP001458880"/>
    </source>
</evidence>
<accession>A0AAW1JYK7</accession>
<gene>
    <name evidence="7" type="ORF">QE152_g26547</name>
</gene>
<evidence type="ECO:0000256" key="5">
    <source>
        <dbReference type="SAM" id="Phobius"/>
    </source>
</evidence>
<dbReference type="Pfam" id="PF01625">
    <property type="entry name" value="PMSR"/>
    <property type="match status" value="1"/>
</dbReference>
<dbReference type="InterPro" id="IPR036509">
    <property type="entry name" value="Met_Sox_Rdtase_MsrA_sf"/>
</dbReference>
<dbReference type="FunFam" id="3.30.1060.10:FF:000004">
    <property type="entry name" value="Peptide methionine sulfoxide reductase A5"/>
    <property type="match status" value="1"/>
</dbReference>
<evidence type="ECO:0000259" key="6">
    <source>
        <dbReference type="Pfam" id="PF01625"/>
    </source>
</evidence>
<dbReference type="AlphaFoldDB" id="A0AAW1JYK7"/>
<dbReference type="SUPFAM" id="SSF55068">
    <property type="entry name" value="Peptide methionine sulfoxide reductase"/>
    <property type="match status" value="1"/>
</dbReference>
<keyword evidence="5" id="KW-0472">Membrane</keyword>
<evidence type="ECO:0000256" key="4">
    <source>
        <dbReference type="ARBA" id="ARBA00030643"/>
    </source>
</evidence>
<keyword evidence="8" id="KW-1185">Reference proteome</keyword>
<comment type="caution">
    <text evidence="7">The sequence shown here is derived from an EMBL/GenBank/DDBJ whole genome shotgun (WGS) entry which is preliminary data.</text>
</comment>
<evidence type="ECO:0000256" key="3">
    <source>
        <dbReference type="ARBA" id="ARBA00023002"/>
    </source>
</evidence>
<sequence>MCEKSVLSLFSIFNIYFVLSYILTRNMPGILHDINEPCQKATFGMGCFWANDALFGATHGVLRTRVGYSGGTSPNPTYKNISDHTEVTEIDYDPSKISFGELLDLFWANHEYGFVTPIKKQYASLILYHNNEQKELAELSLKKKLITYDSKITTEILPADTFYAAEDYHQKYRLQQHPLIYETLGLTSELLQFSHAATKLNGYVAGVGSKKDLEKDLAELGLPDVVADYVRREWRENEGGTLYC</sequence>
<dbReference type="EC" id="1.8.4.11" evidence="2"/>
<dbReference type="Gene3D" id="3.30.1060.10">
    <property type="entry name" value="Peptide methionine sulphoxide reductase MsrA"/>
    <property type="match status" value="1"/>
</dbReference>
<evidence type="ECO:0000313" key="7">
    <source>
        <dbReference type="EMBL" id="KAK9709597.1"/>
    </source>
</evidence>
<dbReference type="NCBIfam" id="TIGR00401">
    <property type="entry name" value="msrA"/>
    <property type="match status" value="1"/>
</dbReference>
<feature type="transmembrane region" description="Helical" evidence="5">
    <location>
        <begin position="6"/>
        <end position="24"/>
    </location>
</feature>
<reference evidence="7 8" key="1">
    <citation type="journal article" date="2024" name="BMC Genomics">
        <title>De novo assembly and annotation of Popillia japonica's genome with initial clues to its potential as an invasive pest.</title>
        <authorList>
            <person name="Cucini C."/>
            <person name="Boschi S."/>
            <person name="Funari R."/>
            <person name="Cardaioli E."/>
            <person name="Iannotti N."/>
            <person name="Marturano G."/>
            <person name="Paoli F."/>
            <person name="Bruttini M."/>
            <person name="Carapelli A."/>
            <person name="Frati F."/>
            <person name="Nardi F."/>
        </authorList>
    </citation>
    <scope>NUCLEOTIDE SEQUENCE [LARGE SCALE GENOMIC DNA]</scope>
    <source>
        <strain evidence="7">DMR45628</strain>
    </source>
</reference>
<protein>
    <recommendedName>
        <fullName evidence="2">peptide-methionine (S)-S-oxide reductase</fullName>
        <ecNumber evidence="2">1.8.4.11</ecNumber>
    </recommendedName>
    <alternativeName>
        <fullName evidence="4">Peptide-methionine (S)-S-oxide reductase</fullName>
    </alternativeName>
</protein>
<evidence type="ECO:0000256" key="2">
    <source>
        <dbReference type="ARBA" id="ARBA00012502"/>
    </source>
</evidence>
<dbReference type="PANTHER" id="PTHR43774:SF1">
    <property type="entry name" value="PEPTIDE METHIONINE SULFOXIDE REDUCTASE MSRA 2"/>
    <property type="match status" value="1"/>
</dbReference>
<proteinExistence type="inferred from homology"/>
<dbReference type="EMBL" id="JASPKY010000306">
    <property type="protein sequence ID" value="KAK9709597.1"/>
    <property type="molecule type" value="Genomic_DNA"/>
</dbReference>